<name>A0AA36H028_CYLNA</name>
<dbReference type="InterPro" id="IPR001283">
    <property type="entry name" value="CRISP-related"/>
</dbReference>
<feature type="compositionally biased region" description="Low complexity" evidence="1">
    <location>
        <begin position="239"/>
        <end position="249"/>
    </location>
</feature>
<dbReference type="InterPro" id="IPR014044">
    <property type="entry name" value="CAP_dom"/>
</dbReference>
<gene>
    <name evidence="4" type="ORF">CYNAS_LOCUS13511</name>
</gene>
<comment type="caution">
    <text evidence="4">The sequence shown here is derived from an EMBL/GenBank/DDBJ whole genome shotgun (WGS) entry which is preliminary data.</text>
</comment>
<organism evidence="4 5">
    <name type="scientific">Cylicocyclus nassatus</name>
    <name type="common">Nematode worm</name>
    <dbReference type="NCBI Taxonomy" id="53992"/>
    <lineage>
        <taxon>Eukaryota</taxon>
        <taxon>Metazoa</taxon>
        <taxon>Ecdysozoa</taxon>
        <taxon>Nematoda</taxon>
        <taxon>Chromadorea</taxon>
        <taxon>Rhabditida</taxon>
        <taxon>Rhabditina</taxon>
        <taxon>Rhabditomorpha</taxon>
        <taxon>Strongyloidea</taxon>
        <taxon>Strongylidae</taxon>
        <taxon>Cylicocyclus</taxon>
    </lineage>
</organism>
<dbReference type="PRINTS" id="PR00837">
    <property type="entry name" value="V5TPXLIKE"/>
</dbReference>
<evidence type="ECO:0000313" key="5">
    <source>
        <dbReference type="Proteomes" id="UP001176961"/>
    </source>
</evidence>
<evidence type="ECO:0000256" key="2">
    <source>
        <dbReference type="SAM" id="SignalP"/>
    </source>
</evidence>
<dbReference type="SMART" id="SM00198">
    <property type="entry name" value="SCP"/>
    <property type="match status" value="1"/>
</dbReference>
<proteinExistence type="predicted"/>
<dbReference type="Proteomes" id="UP001176961">
    <property type="component" value="Unassembled WGS sequence"/>
</dbReference>
<accession>A0AA36H028</accession>
<feature type="domain" description="SCP" evidence="3">
    <location>
        <begin position="278"/>
        <end position="436"/>
    </location>
</feature>
<evidence type="ECO:0000256" key="1">
    <source>
        <dbReference type="SAM" id="MobiDB-lite"/>
    </source>
</evidence>
<feature type="compositionally biased region" description="Polar residues" evidence="1">
    <location>
        <begin position="250"/>
        <end position="263"/>
    </location>
</feature>
<dbReference type="AlphaFoldDB" id="A0AA36H028"/>
<keyword evidence="2" id="KW-0732">Signal</keyword>
<dbReference type="EMBL" id="CATQJL010000305">
    <property type="protein sequence ID" value="CAJ0601528.1"/>
    <property type="molecule type" value="Genomic_DNA"/>
</dbReference>
<feature type="region of interest" description="Disordered" evidence="1">
    <location>
        <begin position="239"/>
        <end position="263"/>
    </location>
</feature>
<dbReference type="SUPFAM" id="SSF55797">
    <property type="entry name" value="PR-1-like"/>
    <property type="match status" value="2"/>
</dbReference>
<keyword evidence="5" id="KW-1185">Reference proteome</keyword>
<dbReference type="PANTHER" id="PTHR10334">
    <property type="entry name" value="CYSTEINE-RICH SECRETORY PROTEIN-RELATED"/>
    <property type="match status" value="1"/>
</dbReference>
<evidence type="ECO:0000313" key="4">
    <source>
        <dbReference type="EMBL" id="CAJ0601528.1"/>
    </source>
</evidence>
<sequence length="464" mass="50768">MTRSAVIVILSMLAASSVEGICDGAIQDAQKLEDSINEVRAAVAKGDLLDEYTGGTFPAAKNMNKLVWDCELQSEAATYIDKCQVRKDIKKNVTGYGWSHESSLHRIGDEKLLPITNMVDELLNYKGYITTDLDETVARLPGEPLLESTSVDPSFANLIAAAATKVGCAVNKCDYEGEKADTYDYYATVLCLTDHRLESPDYDIYEIKQDEADCVCLTDSWCNPDTKLCETTTTITTTTTTPTTTTTTPAIQPSPNAVLPSSTTEDTICPENYYMTDKLRLRILDMHNSRRSSLALGNVTKNTGANLPAAANMRKLKYDCELEFSAIKFASQCPKIGSTEDTRVEQGENMYQMIETGVTSFEEAASKAVDSWWKVVQVYPSPGSAAKFRETHVGTAIITFTQMAWAATQYLGCSVVNCSPFYTTVCRYSPKGNVVGQTVYAPGDFCTACPPDTKCNATLYLCAP</sequence>
<feature type="signal peptide" evidence="2">
    <location>
        <begin position="1"/>
        <end position="20"/>
    </location>
</feature>
<feature type="chain" id="PRO_5041364269" description="SCP domain-containing protein" evidence="2">
    <location>
        <begin position="21"/>
        <end position="464"/>
    </location>
</feature>
<evidence type="ECO:0000259" key="3">
    <source>
        <dbReference type="SMART" id="SM00198"/>
    </source>
</evidence>
<protein>
    <recommendedName>
        <fullName evidence="3">SCP domain-containing protein</fullName>
    </recommendedName>
</protein>
<dbReference type="Gene3D" id="3.40.33.10">
    <property type="entry name" value="CAP"/>
    <property type="match status" value="2"/>
</dbReference>
<dbReference type="Pfam" id="PF00188">
    <property type="entry name" value="CAP"/>
    <property type="match status" value="2"/>
</dbReference>
<dbReference type="InterPro" id="IPR035940">
    <property type="entry name" value="CAP_sf"/>
</dbReference>
<reference evidence="4" key="1">
    <citation type="submission" date="2023-07" db="EMBL/GenBank/DDBJ databases">
        <authorList>
            <consortium name="CYATHOMIX"/>
        </authorList>
    </citation>
    <scope>NUCLEOTIDE SEQUENCE</scope>
    <source>
        <strain evidence="4">N/A</strain>
    </source>
</reference>
<dbReference type="CDD" id="cd05380">
    <property type="entry name" value="CAP_euk"/>
    <property type="match status" value="2"/>
</dbReference>